<evidence type="ECO:0000313" key="1">
    <source>
        <dbReference type="EMBL" id="KAL2652630.1"/>
    </source>
</evidence>
<dbReference type="EMBL" id="JBHFFA010000001">
    <property type="protein sequence ID" value="KAL2652630.1"/>
    <property type="molecule type" value="Genomic_DNA"/>
</dbReference>
<comment type="caution">
    <text evidence="1">The sequence shown here is derived from an EMBL/GenBank/DDBJ whole genome shotgun (WGS) entry which is preliminary data.</text>
</comment>
<dbReference type="AlphaFoldDB" id="A0ABD1ZMS1"/>
<sequence length="75" mass="8442">MSSPTDRRLRVRPETWSESPVTEIVAALEVPTELLMLKFSSPIHGAKEVIDSVEFWLDCAKKKLLAEATWNTPST</sequence>
<name>A0ABD1ZMS1_9MARC</name>
<accession>A0ABD1ZMS1</accession>
<reference evidence="1 2" key="1">
    <citation type="submission" date="2024-09" db="EMBL/GenBank/DDBJ databases">
        <title>Chromosome-scale assembly of Riccia fluitans.</title>
        <authorList>
            <person name="Paukszto L."/>
            <person name="Sawicki J."/>
            <person name="Karawczyk K."/>
            <person name="Piernik-Szablinska J."/>
            <person name="Szczecinska M."/>
            <person name="Mazdziarz M."/>
        </authorList>
    </citation>
    <scope>NUCLEOTIDE SEQUENCE [LARGE SCALE GENOMIC DNA]</scope>
    <source>
        <strain evidence="1">Rf_01</strain>
        <tissue evidence="1">Aerial parts of the thallus</tissue>
    </source>
</reference>
<organism evidence="1 2">
    <name type="scientific">Riccia fluitans</name>
    <dbReference type="NCBI Taxonomy" id="41844"/>
    <lineage>
        <taxon>Eukaryota</taxon>
        <taxon>Viridiplantae</taxon>
        <taxon>Streptophyta</taxon>
        <taxon>Embryophyta</taxon>
        <taxon>Marchantiophyta</taxon>
        <taxon>Marchantiopsida</taxon>
        <taxon>Marchantiidae</taxon>
        <taxon>Marchantiales</taxon>
        <taxon>Ricciaceae</taxon>
        <taxon>Riccia</taxon>
    </lineage>
</organism>
<evidence type="ECO:0000313" key="2">
    <source>
        <dbReference type="Proteomes" id="UP001605036"/>
    </source>
</evidence>
<proteinExistence type="predicted"/>
<keyword evidence="2" id="KW-1185">Reference proteome</keyword>
<dbReference type="Proteomes" id="UP001605036">
    <property type="component" value="Unassembled WGS sequence"/>
</dbReference>
<gene>
    <name evidence="1" type="ORF">R1flu_020758</name>
</gene>
<protein>
    <submittedName>
        <fullName evidence="1">Uncharacterized protein</fullName>
    </submittedName>
</protein>